<reference evidence="1 2" key="1">
    <citation type="submission" date="2019-03" db="EMBL/GenBank/DDBJ databases">
        <title>Genomic Encyclopedia of Type Strains, Phase IV (KMG-IV): sequencing the most valuable type-strain genomes for metagenomic binning, comparative biology and taxonomic classification.</title>
        <authorList>
            <person name="Goeker M."/>
        </authorList>
    </citation>
    <scope>NUCLEOTIDE SEQUENCE [LARGE SCALE GENOMIC DNA]</scope>
    <source>
        <strain evidence="1 2">DSM 11901</strain>
    </source>
</reference>
<name>A0A4R6QZA9_9BURK</name>
<evidence type="ECO:0000313" key="1">
    <source>
        <dbReference type="EMBL" id="TDP78652.1"/>
    </source>
</evidence>
<protein>
    <submittedName>
        <fullName evidence="1">Uncharacterized protein</fullName>
    </submittedName>
</protein>
<keyword evidence="2" id="KW-1185">Reference proteome</keyword>
<accession>A0A4R6QZA9</accession>
<dbReference type="OrthoDB" id="9828045at2"/>
<sequence>MSWNQTLTDVRDAYRNAKNPNAAITQANYLAMLGAFSELVPLATISDAYDTDFRRNLPGGGLSGFDVVPLAKRISDAQMFAIANPVYPVTGEGIAENLLALLHLLPAGSENATLTRLRGTFQSILAGNL</sequence>
<proteinExistence type="predicted"/>
<gene>
    <name evidence="1" type="ORF">EV672_1214</name>
</gene>
<dbReference type="EMBL" id="SNXW01000021">
    <property type="protein sequence ID" value="TDP78652.1"/>
    <property type="molecule type" value="Genomic_DNA"/>
</dbReference>
<dbReference type="AlphaFoldDB" id="A0A4R6QZA9"/>
<comment type="caution">
    <text evidence="1">The sequence shown here is derived from an EMBL/GenBank/DDBJ whole genome shotgun (WGS) entry which is preliminary data.</text>
</comment>
<organism evidence="1 2">
    <name type="scientific">Aquabacterium commune</name>
    <dbReference type="NCBI Taxonomy" id="70586"/>
    <lineage>
        <taxon>Bacteria</taxon>
        <taxon>Pseudomonadati</taxon>
        <taxon>Pseudomonadota</taxon>
        <taxon>Betaproteobacteria</taxon>
        <taxon>Burkholderiales</taxon>
        <taxon>Aquabacterium</taxon>
    </lineage>
</organism>
<dbReference type="RefSeq" id="WP_133611352.1">
    <property type="nucleotide sequence ID" value="NZ_SNXW01000021.1"/>
</dbReference>
<dbReference type="Proteomes" id="UP000294593">
    <property type="component" value="Unassembled WGS sequence"/>
</dbReference>
<evidence type="ECO:0000313" key="2">
    <source>
        <dbReference type="Proteomes" id="UP000294593"/>
    </source>
</evidence>